<organism evidence="12 13">
    <name type="scientific">Pseudoalteromonas denitrificans DSM 6059</name>
    <dbReference type="NCBI Taxonomy" id="1123010"/>
    <lineage>
        <taxon>Bacteria</taxon>
        <taxon>Pseudomonadati</taxon>
        <taxon>Pseudomonadota</taxon>
        <taxon>Gammaproteobacteria</taxon>
        <taxon>Alteromonadales</taxon>
        <taxon>Pseudoalteromonadaceae</taxon>
        <taxon>Pseudoalteromonas</taxon>
    </lineage>
</organism>
<evidence type="ECO:0000256" key="9">
    <source>
        <dbReference type="PIRSR" id="PIRSR001589-2"/>
    </source>
</evidence>
<keyword evidence="6 8" id="KW-0315">Glutamine amidotransferase</keyword>
<dbReference type="GO" id="GO:0004066">
    <property type="term" value="F:asparagine synthase (glutamine-hydrolyzing) activity"/>
    <property type="evidence" value="ECO:0007669"/>
    <property type="project" value="UniProtKB-EC"/>
</dbReference>
<keyword evidence="13" id="KW-1185">Reference proteome</keyword>
<dbReference type="SUPFAM" id="SSF56235">
    <property type="entry name" value="N-terminal nucleophile aminohydrolases (Ntn hydrolases)"/>
    <property type="match status" value="1"/>
</dbReference>
<evidence type="ECO:0000256" key="6">
    <source>
        <dbReference type="ARBA" id="ARBA00022962"/>
    </source>
</evidence>
<comment type="similarity">
    <text evidence="2">Belongs to the asparagine synthetase family.</text>
</comment>
<dbReference type="Gene3D" id="3.40.50.620">
    <property type="entry name" value="HUPs"/>
    <property type="match status" value="1"/>
</dbReference>
<dbReference type="NCBIfam" id="TIGR01536">
    <property type="entry name" value="asn_synth_AEB"/>
    <property type="match status" value="1"/>
</dbReference>
<keyword evidence="8" id="KW-0028">Amino-acid biosynthesis</keyword>
<sequence length="630" mass="72335">MCGIAGVYQQSLQLNKSNTNELISLQTLSTMADSLIHRGPDDDGYYCDEGIGLAFRRLAIVDINDGQQPLYSQERNIVAVCNGEIYNHQELRKHLIANGKQLHSLSDVEVIPHLYQMYGEDFVKHLEGQFAIALYDIYLDKLILVRDPVGIAPLFWTQINGYLAFGSEIRSLLTLPGFKKSVNLTALDQLLTFPGIVSPTTFFEGVFSLKPGHMLVIEKEKKREKQYWELDYPLIKEPSEAMTEKGLESCIDQLDLHLQDAVKKRLQGDVPVAAYLSGGLDSSLIAAILSKVSPGAVKDSFSITFPSRSIDESEYQSLMAKHLGTRHHSFEVTDQHIANHLQQVVNRAETPLRESYNACSLILSSMVFDQGIKAVVSGEGADELFAGYVGYRLNQQREPVCDDLEEMLEQEMRQKLWGDPHLFYEKAYQSHKEQKIYLFSEDVRLRHNRFDCLNQEVIDRRFVEGRDPLHQRSYLDFKLRMADHLLADHGDRVSFANSIECRFPFLDQNLIDFVRQIPPQWLLHNGEEKFLLKQLAKRYLPDVITQRQKFSFVAPSSAILLRHHRELVGDILAPERIKRQGYFDPETVEFLRQSYLQPDHQLNQTFEDDLLMVVLTFGIWLDEFSMPNYS</sequence>
<dbReference type="PANTHER" id="PTHR43284">
    <property type="entry name" value="ASPARAGINE SYNTHETASE (GLUTAMINE-HYDROLYZING)"/>
    <property type="match status" value="1"/>
</dbReference>
<feature type="active site" description="For GATase activity" evidence="8">
    <location>
        <position position="2"/>
    </location>
</feature>
<dbReference type="SUPFAM" id="SSF52402">
    <property type="entry name" value="Adenine nucleotide alpha hydrolases-like"/>
    <property type="match status" value="1"/>
</dbReference>
<evidence type="ECO:0000256" key="10">
    <source>
        <dbReference type="PIRSR" id="PIRSR001589-3"/>
    </source>
</evidence>
<feature type="site" description="Important for beta-aspartyl-AMP intermediate formation" evidence="10">
    <location>
        <position position="379"/>
    </location>
</feature>
<evidence type="ECO:0000256" key="3">
    <source>
        <dbReference type="ARBA" id="ARBA00012737"/>
    </source>
</evidence>
<name>A0A1I1E445_9GAMM</name>
<protein>
    <recommendedName>
        <fullName evidence="3">asparagine synthase (glutamine-hydrolyzing)</fullName>
        <ecNumber evidence="3">6.3.5.4</ecNumber>
    </recommendedName>
</protein>
<dbReference type="InterPro" id="IPR033738">
    <property type="entry name" value="AsnB_N"/>
</dbReference>
<evidence type="ECO:0000313" key="12">
    <source>
        <dbReference type="EMBL" id="SFB79700.1"/>
    </source>
</evidence>
<dbReference type="Gene3D" id="3.60.20.10">
    <property type="entry name" value="Glutamine Phosphoribosylpyrophosphate, subunit 1, domain 1"/>
    <property type="match status" value="1"/>
</dbReference>
<feature type="domain" description="Glutamine amidotransferase type-2" evidence="11">
    <location>
        <begin position="2"/>
        <end position="220"/>
    </location>
</feature>
<dbReference type="Pfam" id="PF00733">
    <property type="entry name" value="Asn_synthase"/>
    <property type="match status" value="1"/>
</dbReference>
<dbReference type="InterPro" id="IPR001962">
    <property type="entry name" value="Asn_synthase"/>
</dbReference>
<evidence type="ECO:0000256" key="7">
    <source>
        <dbReference type="ARBA" id="ARBA00048741"/>
    </source>
</evidence>
<reference evidence="12 13" key="1">
    <citation type="submission" date="2016-10" db="EMBL/GenBank/DDBJ databases">
        <authorList>
            <person name="de Groot N.N."/>
        </authorList>
    </citation>
    <scope>NUCLEOTIDE SEQUENCE [LARGE SCALE GENOMIC DNA]</scope>
    <source>
        <strain evidence="12 13">DSM 6059</strain>
    </source>
</reference>
<evidence type="ECO:0000256" key="1">
    <source>
        <dbReference type="ARBA" id="ARBA00005187"/>
    </source>
</evidence>
<feature type="binding site" evidence="9">
    <location>
        <position position="303"/>
    </location>
    <ligand>
        <name>ATP</name>
        <dbReference type="ChEBI" id="CHEBI:30616"/>
    </ligand>
</feature>
<dbReference type="InterPro" id="IPR017932">
    <property type="entry name" value="GATase_2_dom"/>
</dbReference>
<dbReference type="Pfam" id="PF13537">
    <property type="entry name" value="GATase_7"/>
    <property type="match status" value="1"/>
</dbReference>
<dbReference type="InterPro" id="IPR029055">
    <property type="entry name" value="Ntn_hydrolases_N"/>
</dbReference>
<evidence type="ECO:0000256" key="8">
    <source>
        <dbReference type="PIRSR" id="PIRSR001589-1"/>
    </source>
</evidence>
<dbReference type="PANTHER" id="PTHR43284:SF1">
    <property type="entry name" value="ASPARAGINE SYNTHETASE"/>
    <property type="match status" value="1"/>
</dbReference>
<dbReference type="EC" id="6.3.5.4" evidence="3"/>
<gene>
    <name evidence="12" type="ORF">SAMN02745724_00114</name>
</gene>
<dbReference type="Proteomes" id="UP000198862">
    <property type="component" value="Unassembled WGS sequence"/>
</dbReference>
<dbReference type="CDD" id="cd00712">
    <property type="entry name" value="AsnB"/>
    <property type="match status" value="1"/>
</dbReference>
<dbReference type="GO" id="GO:0005829">
    <property type="term" value="C:cytosol"/>
    <property type="evidence" value="ECO:0007669"/>
    <property type="project" value="TreeGrafter"/>
</dbReference>
<dbReference type="InterPro" id="IPR014729">
    <property type="entry name" value="Rossmann-like_a/b/a_fold"/>
</dbReference>
<feature type="binding site" evidence="9">
    <location>
        <begin position="377"/>
        <end position="378"/>
    </location>
    <ligand>
        <name>ATP</name>
        <dbReference type="ChEBI" id="CHEBI:30616"/>
    </ligand>
</feature>
<dbReference type="CDD" id="cd01991">
    <property type="entry name" value="Asn_synthase_B_C"/>
    <property type="match status" value="1"/>
</dbReference>
<keyword evidence="5 9" id="KW-0067">ATP-binding</keyword>
<evidence type="ECO:0000256" key="5">
    <source>
        <dbReference type="ARBA" id="ARBA00022840"/>
    </source>
</evidence>
<evidence type="ECO:0000256" key="4">
    <source>
        <dbReference type="ARBA" id="ARBA00022741"/>
    </source>
</evidence>
<dbReference type="AlphaFoldDB" id="A0A1I1E445"/>
<dbReference type="RefSeq" id="WP_091978780.1">
    <property type="nucleotide sequence ID" value="NZ_FOLO01000001.1"/>
</dbReference>
<dbReference type="InterPro" id="IPR006426">
    <property type="entry name" value="Asn_synth_AEB"/>
</dbReference>
<evidence type="ECO:0000256" key="2">
    <source>
        <dbReference type="ARBA" id="ARBA00005752"/>
    </source>
</evidence>
<dbReference type="GO" id="GO:0005524">
    <property type="term" value="F:ATP binding"/>
    <property type="evidence" value="ECO:0007669"/>
    <property type="project" value="UniProtKB-KW"/>
</dbReference>
<accession>A0A1I1E445</accession>
<feature type="binding site" evidence="9">
    <location>
        <position position="107"/>
    </location>
    <ligand>
        <name>L-glutamine</name>
        <dbReference type="ChEBI" id="CHEBI:58359"/>
    </ligand>
</feature>
<dbReference type="OrthoDB" id="9763290at2"/>
<keyword evidence="4 9" id="KW-0547">Nucleotide-binding</keyword>
<proteinExistence type="inferred from homology"/>
<dbReference type="EMBL" id="FOLO01000001">
    <property type="protein sequence ID" value="SFB79700.1"/>
    <property type="molecule type" value="Genomic_DNA"/>
</dbReference>
<dbReference type="STRING" id="1123010.SAMN02745724_00114"/>
<dbReference type="PROSITE" id="PS51278">
    <property type="entry name" value="GATASE_TYPE_2"/>
    <property type="match status" value="1"/>
</dbReference>
<comment type="pathway">
    <text evidence="1">Amino-acid biosynthesis; L-asparagine biosynthesis; L-asparagine from L-aspartate (L-Gln route): step 1/1.</text>
</comment>
<keyword evidence="8" id="KW-0061">Asparagine biosynthesis</keyword>
<evidence type="ECO:0000313" key="13">
    <source>
        <dbReference type="Proteomes" id="UP000198862"/>
    </source>
</evidence>
<comment type="catalytic activity">
    <reaction evidence="7">
        <text>L-aspartate + L-glutamine + ATP + H2O = L-asparagine + L-glutamate + AMP + diphosphate + H(+)</text>
        <dbReference type="Rhea" id="RHEA:12228"/>
        <dbReference type="ChEBI" id="CHEBI:15377"/>
        <dbReference type="ChEBI" id="CHEBI:15378"/>
        <dbReference type="ChEBI" id="CHEBI:29985"/>
        <dbReference type="ChEBI" id="CHEBI:29991"/>
        <dbReference type="ChEBI" id="CHEBI:30616"/>
        <dbReference type="ChEBI" id="CHEBI:33019"/>
        <dbReference type="ChEBI" id="CHEBI:58048"/>
        <dbReference type="ChEBI" id="CHEBI:58359"/>
        <dbReference type="ChEBI" id="CHEBI:456215"/>
        <dbReference type="EC" id="6.3.5.4"/>
    </reaction>
</comment>
<dbReference type="PIRSF" id="PIRSF001589">
    <property type="entry name" value="Asn_synthetase_glu-h"/>
    <property type="match status" value="1"/>
</dbReference>
<evidence type="ECO:0000259" key="11">
    <source>
        <dbReference type="PROSITE" id="PS51278"/>
    </source>
</evidence>
<dbReference type="GO" id="GO:0006529">
    <property type="term" value="P:asparagine biosynthetic process"/>
    <property type="evidence" value="ECO:0007669"/>
    <property type="project" value="UniProtKB-KW"/>
</dbReference>
<dbReference type="InterPro" id="IPR051786">
    <property type="entry name" value="ASN_synthetase/amidase"/>
</dbReference>